<keyword evidence="4" id="KW-1185">Reference proteome</keyword>
<evidence type="ECO:0000259" key="2">
    <source>
        <dbReference type="Pfam" id="PF12089"/>
    </source>
</evidence>
<dbReference type="Pfam" id="PF12089">
    <property type="entry name" value="DUF3566"/>
    <property type="match status" value="1"/>
</dbReference>
<dbReference type="KEGG" id="cdo:CDOO_00065"/>
<keyword evidence="1" id="KW-0812">Transmembrane</keyword>
<name>A0A097ICN1_9CORY</name>
<protein>
    <recommendedName>
        <fullName evidence="2">DUF3566 domain-containing protein</fullName>
    </recommendedName>
</protein>
<dbReference type="Proteomes" id="UP000029914">
    <property type="component" value="Chromosome"/>
</dbReference>
<sequence>MIAVAVLYFGMQVAGVWASVNELIGGVGGDQAITFGVVMALAALLGAIMSVLLSILAPLAAVIYNGVTDLFGGLEVVVQD</sequence>
<dbReference type="AlphaFoldDB" id="A0A097ICN1"/>
<gene>
    <name evidence="3" type="ORF">CDOO_00065</name>
</gene>
<keyword evidence="1" id="KW-0472">Membrane</keyword>
<feature type="transmembrane region" description="Helical" evidence="1">
    <location>
        <begin position="34"/>
        <end position="64"/>
    </location>
</feature>
<dbReference type="EMBL" id="CP006764">
    <property type="protein sequence ID" value="AIT59896.1"/>
    <property type="molecule type" value="Genomic_DNA"/>
</dbReference>
<feature type="domain" description="DUF3566" evidence="2">
    <location>
        <begin position="1"/>
        <end position="80"/>
    </location>
</feature>
<evidence type="ECO:0000313" key="4">
    <source>
        <dbReference type="Proteomes" id="UP000029914"/>
    </source>
</evidence>
<reference evidence="3 4" key="1">
    <citation type="submission" date="2013-09" db="EMBL/GenBank/DDBJ databases">
        <title>Complete genome sequence of Corynebacterium doosanense CAU 212(T) (=DSM 45436(T)), isolated from activated sludge.</title>
        <authorList>
            <person name="Schaffert L."/>
            <person name="Albersmeier A."/>
            <person name="Kalinowski J."/>
            <person name="Ruckert C."/>
        </authorList>
    </citation>
    <scope>NUCLEOTIDE SEQUENCE [LARGE SCALE GENOMIC DNA]</scope>
    <source>
        <strain evidence="3 4">CAU 212</strain>
    </source>
</reference>
<dbReference type="STRING" id="558173.CDOO_00065"/>
<organism evidence="3 4">
    <name type="scientific">Corynebacterium doosanense CAU 212 = DSM 45436</name>
    <dbReference type="NCBI Taxonomy" id="558173"/>
    <lineage>
        <taxon>Bacteria</taxon>
        <taxon>Bacillati</taxon>
        <taxon>Actinomycetota</taxon>
        <taxon>Actinomycetes</taxon>
        <taxon>Mycobacteriales</taxon>
        <taxon>Corynebacteriaceae</taxon>
        <taxon>Corynebacterium</taxon>
    </lineage>
</organism>
<keyword evidence="1" id="KW-1133">Transmembrane helix</keyword>
<evidence type="ECO:0000256" key="1">
    <source>
        <dbReference type="SAM" id="Phobius"/>
    </source>
</evidence>
<accession>A0A097ICN1</accession>
<proteinExistence type="predicted"/>
<dbReference type="InterPro" id="IPR021949">
    <property type="entry name" value="DUF3566_TM"/>
</dbReference>
<dbReference type="HOGENOM" id="CLU_046697_5_0_11"/>
<evidence type="ECO:0000313" key="3">
    <source>
        <dbReference type="EMBL" id="AIT59896.1"/>
    </source>
</evidence>